<keyword evidence="1" id="KW-0472">Membrane</keyword>
<keyword evidence="1" id="KW-0812">Transmembrane</keyword>
<evidence type="ECO:0000313" key="2">
    <source>
        <dbReference type="EMBL" id="UPM52864.1"/>
    </source>
</evidence>
<dbReference type="Proteomes" id="UP000830639">
    <property type="component" value="Chromosome"/>
</dbReference>
<evidence type="ECO:0000256" key="1">
    <source>
        <dbReference type="SAM" id="Phobius"/>
    </source>
</evidence>
<sequence length="88" mass="10220">MKKFIFFVYTIVICLGVNLMAFYQISIKKTNSTLKEHVQIEAQNKVIADKNINILNLPLPHTDQRKYSVKKLPINGSQKEIKKLNNIF</sequence>
<evidence type="ECO:0000313" key="3">
    <source>
        <dbReference type="Proteomes" id="UP000830639"/>
    </source>
</evidence>
<dbReference type="EMBL" id="CP096034">
    <property type="protein sequence ID" value="UPM52864.1"/>
    <property type="molecule type" value="Genomic_DNA"/>
</dbReference>
<proteinExistence type="predicted"/>
<dbReference type="RefSeq" id="WP_248266209.1">
    <property type="nucleotide sequence ID" value="NZ_CP096034.1"/>
</dbReference>
<name>A0ABY4JGA5_9BACI</name>
<organism evidence="2 3">
    <name type="scientific">Gottfriedia acidiceleris</name>
    <dbReference type="NCBI Taxonomy" id="371036"/>
    <lineage>
        <taxon>Bacteria</taxon>
        <taxon>Bacillati</taxon>
        <taxon>Bacillota</taxon>
        <taxon>Bacilli</taxon>
        <taxon>Bacillales</taxon>
        <taxon>Bacillaceae</taxon>
        <taxon>Gottfriedia</taxon>
    </lineage>
</organism>
<feature type="transmembrane region" description="Helical" evidence="1">
    <location>
        <begin position="6"/>
        <end position="25"/>
    </location>
</feature>
<keyword evidence="1" id="KW-1133">Transmembrane helix</keyword>
<evidence type="ECO:0008006" key="4">
    <source>
        <dbReference type="Google" id="ProtNLM"/>
    </source>
</evidence>
<gene>
    <name evidence="2" type="ORF">MY490_13600</name>
</gene>
<reference evidence="2 3" key="1">
    <citation type="submission" date="2022-04" db="EMBL/GenBank/DDBJ databases">
        <title>Mechanism of arsenic methylation and mitigation arsenic toxicity by Bacillus sp. LH14 from an Arsenic-Contaminated Paddy Soil.</title>
        <authorList>
            <person name="Wang D."/>
        </authorList>
    </citation>
    <scope>NUCLEOTIDE SEQUENCE [LARGE SCALE GENOMIC DNA]</scope>
    <source>
        <strain evidence="2 3">LH14</strain>
    </source>
</reference>
<keyword evidence="3" id="KW-1185">Reference proteome</keyword>
<protein>
    <recommendedName>
        <fullName evidence="4">Cell division protein FtsL</fullName>
    </recommendedName>
</protein>
<accession>A0ABY4JGA5</accession>